<dbReference type="InterPro" id="IPR018485">
    <property type="entry name" value="FGGY_C"/>
</dbReference>
<dbReference type="CDD" id="cd00366">
    <property type="entry name" value="ASKHA_NBD_FGGY"/>
    <property type="match status" value="1"/>
</dbReference>
<dbReference type="SUPFAM" id="SSF53067">
    <property type="entry name" value="Actin-like ATPase domain"/>
    <property type="match status" value="2"/>
</dbReference>
<gene>
    <name evidence="6" type="ORF">ENG47_04035</name>
</gene>
<comment type="caution">
    <text evidence="6">The sequence shown here is derived from an EMBL/GenBank/DDBJ whole genome shotgun (WGS) entry which is preliminary data.</text>
</comment>
<evidence type="ECO:0000256" key="2">
    <source>
        <dbReference type="ARBA" id="ARBA00022679"/>
    </source>
</evidence>
<evidence type="ECO:0000259" key="4">
    <source>
        <dbReference type="Pfam" id="PF00370"/>
    </source>
</evidence>
<feature type="domain" description="Carbohydrate kinase FGGY N-terminal" evidence="4">
    <location>
        <begin position="6"/>
        <end position="252"/>
    </location>
</feature>
<dbReference type="EMBL" id="DRBC01000242">
    <property type="protein sequence ID" value="HDN84907.1"/>
    <property type="molecule type" value="Genomic_DNA"/>
</dbReference>
<dbReference type="GO" id="GO:0005975">
    <property type="term" value="P:carbohydrate metabolic process"/>
    <property type="evidence" value="ECO:0007669"/>
    <property type="project" value="InterPro"/>
</dbReference>
<keyword evidence="3 6" id="KW-0418">Kinase</keyword>
<evidence type="ECO:0000313" key="6">
    <source>
        <dbReference type="EMBL" id="HDN84907.1"/>
    </source>
</evidence>
<feature type="domain" description="Carbohydrate kinase FGGY C-terminal" evidence="5">
    <location>
        <begin position="291"/>
        <end position="459"/>
    </location>
</feature>
<dbReference type="AlphaFoldDB" id="A0A7V0N0Z1"/>
<dbReference type="PIRSF" id="PIRSF000538">
    <property type="entry name" value="GlpK"/>
    <property type="match status" value="1"/>
</dbReference>
<evidence type="ECO:0000259" key="5">
    <source>
        <dbReference type="Pfam" id="PF02782"/>
    </source>
</evidence>
<evidence type="ECO:0000256" key="1">
    <source>
        <dbReference type="ARBA" id="ARBA00009156"/>
    </source>
</evidence>
<dbReference type="InterPro" id="IPR043129">
    <property type="entry name" value="ATPase_NBD"/>
</dbReference>
<keyword evidence="2" id="KW-0808">Transferase</keyword>
<comment type="similarity">
    <text evidence="1">Belongs to the FGGY kinase family.</text>
</comment>
<dbReference type="InterPro" id="IPR050406">
    <property type="entry name" value="FGGY_Carb_Kinase"/>
</dbReference>
<evidence type="ECO:0000256" key="3">
    <source>
        <dbReference type="ARBA" id="ARBA00022777"/>
    </source>
</evidence>
<dbReference type="Gene3D" id="3.30.420.40">
    <property type="match status" value="2"/>
</dbReference>
<dbReference type="Pfam" id="PF02782">
    <property type="entry name" value="FGGY_C"/>
    <property type="match status" value="1"/>
</dbReference>
<proteinExistence type="inferred from homology"/>
<dbReference type="InterPro" id="IPR018484">
    <property type="entry name" value="FGGY_N"/>
</dbReference>
<organism evidence="6">
    <name type="scientific">Aerophobetes bacterium</name>
    <dbReference type="NCBI Taxonomy" id="2030807"/>
    <lineage>
        <taxon>Bacteria</taxon>
        <taxon>Candidatus Aerophobota</taxon>
    </lineage>
</organism>
<sequence length="526" mass="58760">MAEKNYFIGVDLGTAGTKAAIFDTDGNLIADAYEESILSYPKPGWVDQKMDDFYRSACKSIREIVEKSKINPHHVAAIAFDGQMAGIGGINEKWEAVTRYDSWLDTRCEPYIGIMREKAGDLVLKSTGTSPSYNHGPKILWWKKEAPDVFKKVCKFVMPAGYVAGKMADLKGDEAFIDYTYLTFSGFGDIKNKSWNKELCDLFDIPSEKLPRIVSPWEIVGKLSSRAARDTGLVEGIPIAAGAGDQAAGFLGAGLVDVGQLVDVAGTASCFASCVPRFIPDLENKTFLCFRSVVPDLWYLLAYINGGGLCLRWFRDEFAEEEKKKAKEKGVDPYEILNKKIEIIPPGSDGLIFIPHLGGRVCPYNPYVRGSWFGFSWGHTKFHFYRAILEGIAYEYSYYFDILKKISGDVSFKEVRVIGGGARSRIWNQIKSDVLNLFYTRVNREELAVLGSAIVAGYAVGIFPDLASTSRKFISTLSPKISPRLSYHRYYRNFCKVYVDLMNSQVNPSKELVKIQRISLPGEENG</sequence>
<dbReference type="Pfam" id="PF00370">
    <property type="entry name" value="FGGY_N"/>
    <property type="match status" value="1"/>
</dbReference>
<dbReference type="Proteomes" id="UP000885660">
    <property type="component" value="Unassembled WGS sequence"/>
</dbReference>
<dbReference type="InterPro" id="IPR000577">
    <property type="entry name" value="Carb_kinase_FGGY"/>
</dbReference>
<name>A0A7V0N0Z1_UNCAE</name>
<dbReference type="PANTHER" id="PTHR43095">
    <property type="entry name" value="SUGAR KINASE"/>
    <property type="match status" value="1"/>
</dbReference>
<protein>
    <submittedName>
        <fullName evidence="6">Xylulose kinase</fullName>
    </submittedName>
</protein>
<reference evidence="6" key="1">
    <citation type="journal article" date="2020" name="mSystems">
        <title>Genome- and Community-Level Interaction Insights into Carbon Utilization and Element Cycling Functions of Hydrothermarchaeota in Hydrothermal Sediment.</title>
        <authorList>
            <person name="Zhou Z."/>
            <person name="Liu Y."/>
            <person name="Xu W."/>
            <person name="Pan J."/>
            <person name="Luo Z.H."/>
            <person name="Li M."/>
        </authorList>
    </citation>
    <scope>NUCLEOTIDE SEQUENCE [LARGE SCALE GENOMIC DNA]</scope>
    <source>
        <strain evidence="6">HyVt-219</strain>
    </source>
</reference>
<accession>A0A7V0N0Z1</accession>
<dbReference type="GO" id="GO:0016301">
    <property type="term" value="F:kinase activity"/>
    <property type="evidence" value="ECO:0007669"/>
    <property type="project" value="UniProtKB-KW"/>
</dbReference>